<protein>
    <submittedName>
        <fullName evidence="3">CpaF family protein</fullName>
    </submittedName>
</protein>
<dbReference type="PANTHER" id="PTHR30486:SF6">
    <property type="entry name" value="TYPE IV PILUS RETRACTATION ATPASE PILT"/>
    <property type="match status" value="1"/>
</dbReference>
<dbReference type="EMBL" id="JAAITS010000024">
    <property type="protein sequence ID" value="NSG85721.1"/>
    <property type="molecule type" value="Genomic_DNA"/>
</dbReference>
<gene>
    <name evidence="3" type="ORF">G5B17_09785</name>
</gene>
<evidence type="ECO:0000256" key="1">
    <source>
        <dbReference type="ARBA" id="ARBA00006611"/>
    </source>
</evidence>
<keyword evidence="4" id="KW-1185">Reference proteome</keyword>
<comment type="caution">
    <text evidence="3">The sequence shown here is derived from an EMBL/GenBank/DDBJ whole genome shotgun (WGS) entry which is preliminary data.</text>
</comment>
<dbReference type="InterPro" id="IPR027417">
    <property type="entry name" value="P-loop_NTPase"/>
</dbReference>
<proteinExistence type="inferred from homology"/>
<dbReference type="Proteomes" id="UP001644719">
    <property type="component" value="Unassembled WGS sequence"/>
</dbReference>
<dbReference type="CDD" id="cd01130">
    <property type="entry name" value="VirB11-like_ATPase"/>
    <property type="match status" value="1"/>
</dbReference>
<dbReference type="InterPro" id="IPR050921">
    <property type="entry name" value="T4SS_GSP_E_ATPase"/>
</dbReference>
<accession>A0ABX2H8S0</accession>
<dbReference type="Gene3D" id="3.40.50.300">
    <property type="entry name" value="P-loop containing nucleotide triphosphate hydrolases"/>
    <property type="match status" value="1"/>
</dbReference>
<reference evidence="3 4" key="1">
    <citation type="journal article" date="2020" name="Cell Host Microbe">
        <title>Functional and Genomic Variation between Human-Derived Isolates of Lachnospiraceae Reveals Inter- and Intra-Species Diversity.</title>
        <authorList>
            <person name="Sorbara M.T."/>
            <person name="Littmann E.R."/>
            <person name="Fontana E."/>
            <person name="Moody T.U."/>
            <person name="Kohout C.E."/>
            <person name="Gjonbalaj M."/>
            <person name="Eaton V."/>
            <person name="Seok R."/>
            <person name="Leiner I.M."/>
            <person name="Pamer E.G."/>
        </authorList>
    </citation>
    <scope>NUCLEOTIDE SEQUENCE [LARGE SCALE GENOMIC DNA]</scope>
    <source>
        <strain evidence="3 4">MSK.17.74</strain>
    </source>
</reference>
<dbReference type="Gene3D" id="3.30.450.380">
    <property type="match status" value="1"/>
</dbReference>
<dbReference type="Pfam" id="PF00437">
    <property type="entry name" value="T2SSE"/>
    <property type="match status" value="1"/>
</dbReference>
<dbReference type="SUPFAM" id="SSF52540">
    <property type="entry name" value="P-loop containing nucleoside triphosphate hydrolases"/>
    <property type="match status" value="1"/>
</dbReference>
<comment type="similarity">
    <text evidence="1">Belongs to the GSP E family.</text>
</comment>
<dbReference type="PANTHER" id="PTHR30486">
    <property type="entry name" value="TWITCHING MOTILITY PROTEIN PILT"/>
    <property type="match status" value="1"/>
</dbReference>
<name>A0ABX2H8S0_9FIRM</name>
<evidence type="ECO:0000259" key="2">
    <source>
        <dbReference type="Pfam" id="PF00437"/>
    </source>
</evidence>
<dbReference type="InterPro" id="IPR001482">
    <property type="entry name" value="T2SS/T4SS_dom"/>
</dbReference>
<evidence type="ECO:0000313" key="4">
    <source>
        <dbReference type="Proteomes" id="UP001644719"/>
    </source>
</evidence>
<feature type="domain" description="Bacterial type II secretion system protein E" evidence="2">
    <location>
        <begin position="65"/>
        <end position="342"/>
    </location>
</feature>
<organism evidence="3 4">
    <name type="scientific">Blautia faecis</name>
    <dbReference type="NCBI Taxonomy" id="871665"/>
    <lineage>
        <taxon>Bacteria</taxon>
        <taxon>Bacillati</taxon>
        <taxon>Bacillota</taxon>
        <taxon>Clostridia</taxon>
        <taxon>Lachnospirales</taxon>
        <taxon>Lachnospiraceae</taxon>
        <taxon>Blautia</taxon>
    </lineage>
</organism>
<sequence>MSQEIFRKLRQMLMEKLDVYRELTDQEILETIDELIVNTLRESGVSLKEKVQLRQELFYSVRKLDVLQELIEDETVTEIMVNGPDSIFVERKGKLTRWPKSFTDQEKLEDVIQQIVGKCNRIVNESSPIVDARLENGARVNVVVAPIALNGPILTIRRFPDTPITMEKLIELGSITPECASFLEKLVRARYSIVIGGGTGSGKTTFLGALSEYIPKDERIITIEDNAELKLQGIANLVRLEARAATINGAPGVSIRDLIKSALRMRPDRIIVGEVRGGEAMDMLQALNTGHEGSLGTAHANSCRDMLARLEIMTLMAELDLPLQAVRRQIASGVDILVHLGRMRDKSRKLLEVSEVCAYADGEIRIQPLYQWQDGCGLVPVEPLLHREKLERAGVKL</sequence>
<dbReference type="RefSeq" id="WP_148462193.1">
    <property type="nucleotide sequence ID" value="NZ_JAAITS010000024.1"/>
</dbReference>
<evidence type="ECO:0000313" key="3">
    <source>
        <dbReference type="EMBL" id="NSG85721.1"/>
    </source>
</evidence>